<comment type="caution">
    <text evidence="4">The sequence shown here is derived from an EMBL/GenBank/DDBJ whole genome shotgun (WGS) entry which is preliminary data.</text>
</comment>
<evidence type="ECO:0000313" key="4">
    <source>
        <dbReference type="EMBL" id="KAF6230820.1"/>
    </source>
</evidence>
<dbReference type="GO" id="GO:0030490">
    <property type="term" value="P:maturation of SSU-rRNA"/>
    <property type="evidence" value="ECO:0007669"/>
    <property type="project" value="TreeGrafter"/>
</dbReference>
<feature type="compositionally biased region" description="Basic and acidic residues" evidence="2">
    <location>
        <begin position="378"/>
        <end position="399"/>
    </location>
</feature>
<name>A0A8H6L0B1_9LECA</name>
<dbReference type="InterPro" id="IPR037393">
    <property type="entry name" value="Bud22/SRFB1"/>
</dbReference>
<protein>
    <recommendedName>
        <fullName evidence="3">Bud22 domain-containing protein</fullName>
    </recommendedName>
</protein>
<evidence type="ECO:0000256" key="1">
    <source>
        <dbReference type="ARBA" id="ARBA00023054"/>
    </source>
</evidence>
<feature type="region of interest" description="Disordered" evidence="2">
    <location>
        <begin position="172"/>
        <end position="194"/>
    </location>
</feature>
<dbReference type="GO" id="GO:0030686">
    <property type="term" value="C:90S preribosome"/>
    <property type="evidence" value="ECO:0007669"/>
    <property type="project" value="TreeGrafter"/>
</dbReference>
<reference evidence="4 5" key="1">
    <citation type="journal article" date="2020" name="Genomics">
        <title>Complete, high-quality genomes from long-read metagenomic sequencing of two wolf lichen thalli reveals enigmatic genome architecture.</title>
        <authorList>
            <person name="McKenzie S.K."/>
            <person name="Walston R.F."/>
            <person name="Allen J.L."/>
        </authorList>
    </citation>
    <scope>NUCLEOTIDE SEQUENCE [LARGE SCALE GENOMIC DNA]</scope>
    <source>
        <strain evidence="4">WasteWater2</strain>
    </source>
</reference>
<dbReference type="EMBL" id="JACCJC010000064">
    <property type="protein sequence ID" value="KAF6230820.1"/>
    <property type="molecule type" value="Genomic_DNA"/>
</dbReference>
<feature type="compositionally biased region" description="Acidic residues" evidence="2">
    <location>
        <begin position="248"/>
        <end position="258"/>
    </location>
</feature>
<proteinExistence type="predicted"/>
<evidence type="ECO:0000313" key="5">
    <source>
        <dbReference type="Proteomes" id="UP000578531"/>
    </source>
</evidence>
<feature type="compositionally biased region" description="Acidic residues" evidence="2">
    <location>
        <begin position="271"/>
        <end position="293"/>
    </location>
</feature>
<organism evidence="4 5">
    <name type="scientific">Letharia columbiana</name>
    <dbReference type="NCBI Taxonomy" id="112416"/>
    <lineage>
        <taxon>Eukaryota</taxon>
        <taxon>Fungi</taxon>
        <taxon>Dikarya</taxon>
        <taxon>Ascomycota</taxon>
        <taxon>Pezizomycotina</taxon>
        <taxon>Lecanoromycetes</taxon>
        <taxon>OSLEUM clade</taxon>
        <taxon>Lecanoromycetidae</taxon>
        <taxon>Lecanorales</taxon>
        <taxon>Lecanorineae</taxon>
        <taxon>Parmeliaceae</taxon>
        <taxon>Letharia</taxon>
    </lineage>
</organism>
<dbReference type="OrthoDB" id="3364872at2759"/>
<dbReference type="Pfam" id="PF09073">
    <property type="entry name" value="BUD22"/>
    <property type="match status" value="1"/>
</dbReference>
<feature type="domain" description="Bud22" evidence="3">
    <location>
        <begin position="36"/>
        <end position="482"/>
    </location>
</feature>
<keyword evidence="5" id="KW-1185">Reference proteome</keyword>
<feature type="compositionally biased region" description="Basic and acidic residues" evidence="2">
    <location>
        <begin position="259"/>
        <end position="269"/>
    </location>
</feature>
<dbReference type="GO" id="GO:0005634">
    <property type="term" value="C:nucleus"/>
    <property type="evidence" value="ECO:0007669"/>
    <property type="project" value="TreeGrafter"/>
</dbReference>
<dbReference type="PANTHER" id="PTHR23325">
    <property type="entry name" value="SERUM RESPONSE FACTOR-BINDING"/>
    <property type="match status" value="1"/>
</dbReference>
<dbReference type="AlphaFoldDB" id="A0A8H6L0B1"/>
<evidence type="ECO:0000256" key="2">
    <source>
        <dbReference type="SAM" id="MobiDB-lite"/>
    </source>
</evidence>
<feature type="compositionally biased region" description="Gly residues" evidence="2">
    <location>
        <begin position="405"/>
        <end position="425"/>
    </location>
</feature>
<feature type="region of interest" description="Disordered" evidence="2">
    <location>
        <begin position="244"/>
        <end position="482"/>
    </location>
</feature>
<dbReference type="RefSeq" id="XP_037160253.1">
    <property type="nucleotide sequence ID" value="XM_037312821.1"/>
</dbReference>
<dbReference type="PANTHER" id="PTHR23325:SF1">
    <property type="entry name" value="SERUM RESPONSE FACTOR-BINDING PROTEIN 1"/>
    <property type="match status" value="1"/>
</dbReference>
<gene>
    <name evidence="4" type="ORF">HO173_010936</name>
</gene>
<accession>A0A8H6L0B1</accession>
<keyword evidence="1" id="KW-0175">Coiled coil</keyword>
<dbReference type="GeneID" id="59292582"/>
<dbReference type="InterPro" id="IPR015158">
    <property type="entry name" value="Bud22_dom"/>
</dbReference>
<dbReference type="Proteomes" id="UP000578531">
    <property type="component" value="Unassembled WGS sequence"/>
</dbReference>
<feature type="compositionally biased region" description="Basic and acidic residues" evidence="2">
    <location>
        <begin position="461"/>
        <end position="470"/>
    </location>
</feature>
<feature type="compositionally biased region" description="Low complexity" evidence="2">
    <location>
        <begin position="334"/>
        <end position="347"/>
    </location>
</feature>
<evidence type="ECO:0000259" key="3">
    <source>
        <dbReference type="Pfam" id="PF09073"/>
    </source>
</evidence>
<sequence length="482" mass="52286">MSKRKHDEISSSEVSNSGTTAKALRLQRLQLDGLLDQSKRSLFRSLKVARGFERQKLGRRQKTAKTEGNATDTARLEAEVAALKNLDLVSTAEIHLYKSLLKIKSIASAPAFPHHVQVTIDNSKKPQETASANVQARLFKSGPVQAAMTEALKGIRAVLGIEELGPDSKKRLRAKDYVNGSQANDTNGPAVPKREGSILSITGAQNEDEWSGFSSPESLEIEEDHGFQDDDEKDVDFDMYTSRLAGSSDEDLGEEDVENQDHDRDKLDDMSITEEEDPTEAEESSDEDDDAPEDEHPTAINPPLKPKHARPATAPPISTTFLPSLSLGGYWSGSDSASSDNDSSAANIEVRKNRMGQQARRALWEKKFGKNANHVKKQAQDRDQGWDARKGAQGLDERGKRGRGRGGFGRGLDAAGRGGSRGGGRFAKSTGANSDPIVARKAKPSAAAAAAEGPLHPSWEAARKAKEQKKAVPFQGKKVVFD</sequence>